<evidence type="ECO:0000259" key="3">
    <source>
        <dbReference type="Pfam" id="PF00857"/>
    </source>
</evidence>
<keyword evidence="5" id="KW-1185">Reference proteome</keyword>
<evidence type="ECO:0000256" key="1">
    <source>
        <dbReference type="ARBA" id="ARBA00006336"/>
    </source>
</evidence>
<dbReference type="Gene3D" id="3.40.50.850">
    <property type="entry name" value="Isochorismatase-like"/>
    <property type="match status" value="1"/>
</dbReference>
<dbReference type="InterPro" id="IPR036380">
    <property type="entry name" value="Isochorismatase-like_sf"/>
</dbReference>
<evidence type="ECO:0000313" key="5">
    <source>
        <dbReference type="Proteomes" id="UP001296943"/>
    </source>
</evidence>
<dbReference type="Pfam" id="PF00857">
    <property type="entry name" value="Isochorismatase"/>
    <property type="match status" value="1"/>
</dbReference>
<comment type="similarity">
    <text evidence="1">Belongs to the isochorismatase family.</text>
</comment>
<dbReference type="Proteomes" id="UP001296943">
    <property type="component" value="Unassembled WGS sequence"/>
</dbReference>
<dbReference type="GO" id="GO:0016787">
    <property type="term" value="F:hydrolase activity"/>
    <property type="evidence" value="ECO:0007669"/>
    <property type="project" value="UniProtKB-KW"/>
</dbReference>
<protein>
    <submittedName>
        <fullName evidence="4">Ureidoacrylate peracid hydrolase</fullName>
        <ecNumber evidence="4">3.5.1.110</ecNumber>
    </submittedName>
</protein>
<name>A0ABS2N5M0_9BACI</name>
<dbReference type="InterPro" id="IPR000868">
    <property type="entry name" value="Isochorismatase-like_dom"/>
</dbReference>
<dbReference type="PANTHER" id="PTHR43540:SF6">
    <property type="entry name" value="ISOCHORISMATASE-LIKE DOMAIN-CONTAINING PROTEIN"/>
    <property type="match status" value="1"/>
</dbReference>
<feature type="domain" description="Isochorismatase-like" evidence="3">
    <location>
        <begin position="12"/>
        <end position="194"/>
    </location>
</feature>
<dbReference type="CDD" id="cd00431">
    <property type="entry name" value="cysteine_hydrolases"/>
    <property type="match status" value="1"/>
</dbReference>
<dbReference type="EC" id="3.5.1.110" evidence="4"/>
<reference evidence="4 5" key="1">
    <citation type="submission" date="2021-01" db="EMBL/GenBank/DDBJ databases">
        <title>Genomic Encyclopedia of Type Strains, Phase IV (KMG-IV): sequencing the most valuable type-strain genomes for metagenomic binning, comparative biology and taxonomic classification.</title>
        <authorList>
            <person name="Goeker M."/>
        </authorList>
    </citation>
    <scope>NUCLEOTIDE SEQUENCE [LARGE SCALE GENOMIC DNA]</scope>
    <source>
        <strain evidence="4 5">DSM 23711</strain>
    </source>
</reference>
<accession>A0ABS2N5M0</accession>
<evidence type="ECO:0000313" key="4">
    <source>
        <dbReference type="EMBL" id="MBM7573406.1"/>
    </source>
</evidence>
<dbReference type="InterPro" id="IPR050272">
    <property type="entry name" value="Isochorismatase-like_hydrls"/>
</dbReference>
<comment type="caution">
    <text evidence="4">The sequence shown here is derived from an EMBL/GenBank/DDBJ whole genome shotgun (WGS) entry which is preliminary data.</text>
</comment>
<dbReference type="EMBL" id="JAFBDR010000032">
    <property type="protein sequence ID" value="MBM7573406.1"/>
    <property type="molecule type" value="Genomic_DNA"/>
</dbReference>
<organism evidence="4 5">
    <name type="scientific">Aquibacillus albus</name>
    <dbReference type="NCBI Taxonomy" id="1168171"/>
    <lineage>
        <taxon>Bacteria</taxon>
        <taxon>Bacillati</taxon>
        <taxon>Bacillota</taxon>
        <taxon>Bacilli</taxon>
        <taxon>Bacillales</taxon>
        <taxon>Bacillaceae</taxon>
        <taxon>Aquibacillus</taxon>
    </lineage>
</organism>
<keyword evidence="2 4" id="KW-0378">Hydrolase</keyword>
<evidence type="ECO:0000256" key="2">
    <source>
        <dbReference type="ARBA" id="ARBA00022801"/>
    </source>
</evidence>
<sequence length="207" mass="23350">MLNYKQVDPTHTALVIVDVQNDYCDSKGNLGKQGLDISMVDEMIAPLAETVAQARENEVPIIFIQTIHEPSTDSVTWANRLRDANQEGICRKDTWGAEFYKIKPKKEDIIVIKHRYSAFINTRLDSVLRSLNIKSLIVTGVSTNVCVESTARDGFMLDYDIVLLSDCTAAYSKEAYEMTLKNIDQYFGSVCESKDVIESWHALEKTS</sequence>
<gene>
    <name evidence="4" type="ORF">JOC48_003969</name>
</gene>
<dbReference type="SUPFAM" id="SSF52499">
    <property type="entry name" value="Isochorismatase-like hydrolases"/>
    <property type="match status" value="1"/>
</dbReference>
<proteinExistence type="inferred from homology"/>
<dbReference type="PANTHER" id="PTHR43540">
    <property type="entry name" value="PEROXYUREIDOACRYLATE/UREIDOACRYLATE AMIDOHYDROLASE-RELATED"/>
    <property type="match status" value="1"/>
</dbReference>